<dbReference type="PANTHER" id="PTHR23517">
    <property type="entry name" value="RESISTANCE PROTEIN MDTM, PUTATIVE-RELATED-RELATED"/>
    <property type="match status" value="1"/>
</dbReference>
<dbReference type="GO" id="GO:0005886">
    <property type="term" value="C:plasma membrane"/>
    <property type="evidence" value="ECO:0007669"/>
    <property type="project" value="UniProtKB-SubCell"/>
</dbReference>
<name>A0A073K9J2_9BACI</name>
<dbReference type="InterPro" id="IPR005829">
    <property type="entry name" value="Sugar_transporter_CS"/>
</dbReference>
<dbReference type="STRING" id="574375.AZF08_23235"/>
<dbReference type="InterPro" id="IPR050171">
    <property type="entry name" value="MFS_Transporters"/>
</dbReference>
<evidence type="ECO:0000256" key="1">
    <source>
        <dbReference type="ARBA" id="ARBA00004651"/>
    </source>
</evidence>
<feature type="transmembrane region" description="Helical" evidence="7">
    <location>
        <begin position="108"/>
        <end position="128"/>
    </location>
</feature>
<evidence type="ECO:0000256" key="5">
    <source>
        <dbReference type="ARBA" id="ARBA00022989"/>
    </source>
</evidence>
<proteinExistence type="predicted"/>
<feature type="transmembrane region" description="Helical" evidence="7">
    <location>
        <begin position="74"/>
        <end position="96"/>
    </location>
</feature>
<dbReference type="PROSITE" id="PS50850">
    <property type="entry name" value="MFS"/>
    <property type="match status" value="1"/>
</dbReference>
<dbReference type="Gene3D" id="1.20.1250.20">
    <property type="entry name" value="MFS general substrate transporter like domains"/>
    <property type="match status" value="1"/>
</dbReference>
<dbReference type="GO" id="GO:0022857">
    <property type="term" value="F:transmembrane transporter activity"/>
    <property type="evidence" value="ECO:0007669"/>
    <property type="project" value="InterPro"/>
</dbReference>
<dbReference type="AlphaFoldDB" id="A0A073K9J2"/>
<evidence type="ECO:0000256" key="7">
    <source>
        <dbReference type="SAM" id="Phobius"/>
    </source>
</evidence>
<dbReference type="Proteomes" id="UP000027778">
    <property type="component" value="Unassembled WGS sequence"/>
</dbReference>
<evidence type="ECO:0000313" key="10">
    <source>
        <dbReference type="Proteomes" id="UP000027778"/>
    </source>
</evidence>
<dbReference type="OrthoDB" id="9793283at2"/>
<feature type="transmembrane region" description="Helical" evidence="7">
    <location>
        <begin position="383"/>
        <end position="402"/>
    </location>
</feature>
<comment type="subcellular location">
    <subcellularLocation>
        <location evidence="1">Cell membrane</location>
        <topology evidence="1">Multi-pass membrane protein</topology>
    </subcellularLocation>
</comment>
<evidence type="ECO:0000259" key="8">
    <source>
        <dbReference type="PROSITE" id="PS50850"/>
    </source>
</evidence>
<evidence type="ECO:0000256" key="3">
    <source>
        <dbReference type="ARBA" id="ARBA00022475"/>
    </source>
</evidence>
<dbReference type="PROSITE" id="PS00216">
    <property type="entry name" value="SUGAR_TRANSPORT_1"/>
    <property type="match status" value="1"/>
</dbReference>
<keyword evidence="6 7" id="KW-0472">Membrane</keyword>
<dbReference type="InterPro" id="IPR011701">
    <property type="entry name" value="MFS"/>
</dbReference>
<dbReference type="InterPro" id="IPR036259">
    <property type="entry name" value="MFS_trans_sf"/>
</dbReference>
<feature type="transmembrane region" description="Helical" evidence="7">
    <location>
        <begin position="356"/>
        <end position="377"/>
    </location>
</feature>
<dbReference type="EMBL" id="JOTM01000020">
    <property type="protein sequence ID" value="KEK23127.1"/>
    <property type="molecule type" value="Genomic_DNA"/>
</dbReference>
<evidence type="ECO:0000256" key="4">
    <source>
        <dbReference type="ARBA" id="ARBA00022692"/>
    </source>
</evidence>
<feature type="transmembrane region" description="Helical" evidence="7">
    <location>
        <begin position="12"/>
        <end position="35"/>
    </location>
</feature>
<dbReference type="CDD" id="cd17329">
    <property type="entry name" value="MFS_MdtH_MDR_like"/>
    <property type="match status" value="1"/>
</dbReference>
<evidence type="ECO:0000313" key="9">
    <source>
        <dbReference type="EMBL" id="KEK23127.1"/>
    </source>
</evidence>
<reference evidence="9 10" key="1">
    <citation type="submission" date="2014-06" db="EMBL/GenBank/DDBJ databases">
        <title>Draft genome sequence of Bacillus gaemokensis JCM 15801 (MCCC 1A00707).</title>
        <authorList>
            <person name="Lai Q."/>
            <person name="Liu Y."/>
            <person name="Shao Z."/>
        </authorList>
    </citation>
    <scope>NUCLEOTIDE SEQUENCE [LARGE SCALE GENOMIC DNA]</scope>
    <source>
        <strain evidence="9 10">JCM 15801</strain>
    </source>
</reference>
<dbReference type="PANTHER" id="PTHR23517:SF3">
    <property type="entry name" value="INTEGRAL MEMBRANE TRANSPORT PROTEIN"/>
    <property type="match status" value="1"/>
</dbReference>
<feature type="transmembrane region" description="Helical" evidence="7">
    <location>
        <begin position="297"/>
        <end position="313"/>
    </location>
</feature>
<feature type="transmembrane region" description="Helical" evidence="7">
    <location>
        <begin position="217"/>
        <end position="235"/>
    </location>
</feature>
<keyword evidence="4 7" id="KW-0812">Transmembrane</keyword>
<keyword evidence="5 7" id="KW-1133">Transmembrane helix</keyword>
<feature type="transmembrane region" description="Helical" evidence="7">
    <location>
        <begin position="41"/>
        <end position="62"/>
    </location>
</feature>
<keyword evidence="3" id="KW-1003">Cell membrane</keyword>
<dbReference type="Pfam" id="PF07690">
    <property type="entry name" value="MFS_1"/>
    <property type="match status" value="2"/>
</dbReference>
<evidence type="ECO:0000256" key="2">
    <source>
        <dbReference type="ARBA" id="ARBA00022448"/>
    </source>
</evidence>
<accession>A0A073K9J2</accession>
<sequence length="422" mass="46879">MSFWSMHQNIKIRIITSFFTRTVYTMIFPFMAIYFSTTLGSSLAGTLLLINVCASIIVGLYGGYIADQLGRKKIMLVGQAMQFTGVVSMGICISPYVNSPWLTFCFMLVHSLGTGLMSPAIEAMLIDVSTPENRKMMYAINYWCINLSMAIGALLGGLLYEQYRTQLFITLSIVSALTFIMLALCIEEVYVAEKKVQQKNILKNIASSYKVVIKDRAYICFCLAFLCTLGLEFQVTNYIGIRLEQEFQTLQFTLWNGTTFDLTGIRMLSWISAENTLLIVLFSVLAVKIVKGFKEENVLFVGVFIFTLGFAIVGSSNNVWILLLAVFLYTIGEMMYAPVRQSILAAHVPENARSSYMAIGGLIFHGAGIMGALGVLLGSIIPSFGMSIVYFVIGVVGMLLFMKGVQLYKQKDANTENMVKSI</sequence>
<gene>
    <name evidence="9" type="ORF">BAGA_14075</name>
</gene>
<feature type="transmembrane region" description="Helical" evidence="7">
    <location>
        <begin position="267"/>
        <end position="290"/>
    </location>
</feature>
<dbReference type="eggNOG" id="COG3104">
    <property type="taxonomic scope" value="Bacteria"/>
</dbReference>
<feature type="transmembrane region" description="Helical" evidence="7">
    <location>
        <begin position="166"/>
        <end position="186"/>
    </location>
</feature>
<protein>
    <submittedName>
        <fullName evidence="9">MFS transporter</fullName>
    </submittedName>
</protein>
<organism evidence="9 10">
    <name type="scientific">Bacillus gaemokensis</name>
    <dbReference type="NCBI Taxonomy" id="574375"/>
    <lineage>
        <taxon>Bacteria</taxon>
        <taxon>Bacillati</taxon>
        <taxon>Bacillota</taxon>
        <taxon>Bacilli</taxon>
        <taxon>Bacillales</taxon>
        <taxon>Bacillaceae</taxon>
        <taxon>Bacillus</taxon>
        <taxon>Bacillus cereus group</taxon>
    </lineage>
</organism>
<comment type="caution">
    <text evidence="9">The sequence shown here is derived from an EMBL/GenBank/DDBJ whole genome shotgun (WGS) entry which is preliminary data.</text>
</comment>
<feature type="transmembrane region" description="Helical" evidence="7">
    <location>
        <begin position="140"/>
        <end position="160"/>
    </location>
</feature>
<feature type="domain" description="Major facilitator superfamily (MFS) profile" evidence="8">
    <location>
        <begin position="1"/>
        <end position="412"/>
    </location>
</feature>
<keyword evidence="10" id="KW-1185">Reference proteome</keyword>
<dbReference type="SUPFAM" id="SSF103473">
    <property type="entry name" value="MFS general substrate transporter"/>
    <property type="match status" value="1"/>
</dbReference>
<evidence type="ECO:0000256" key="6">
    <source>
        <dbReference type="ARBA" id="ARBA00023136"/>
    </source>
</evidence>
<dbReference type="InterPro" id="IPR020846">
    <property type="entry name" value="MFS_dom"/>
</dbReference>
<feature type="transmembrane region" description="Helical" evidence="7">
    <location>
        <begin position="319"/>
        <end position="336"/>
    </location>
</feature>
<dbReference type="RefSeq" id="WP_033676185.1">
    <property type="nucleotide sequence ID" value="NZ_JOTM01000020.1"/>
</dbReference>
<keyword evidence="2" id="KW-0813">Transport</keyword>